<keyword evidence="5" id="KW-0560">Oxidoreductase</keyword>
<keyword evidence="3" id="KW-0285">Flavoprotein</keyword>
<dbReference type="KEGG" id="tvi:Thivi_2333"/>
<dbReference type="InterPro" id="IPR016166">
    <property type="entry name" value="FAD-bd_PCMH"/>
</dbReference>
<dbReference type="FunFam" id="1.10.45.10:FF:000001">
    <property type="entry name" value="D-lactate dehydrogenase mitochondrial"/>
    <property type="match status" value="1"/>
</dbReference>
<dbReference type="SUPFAM" id="SSF56176">
    <property type="entry name" value="FAD-binding/transporter-associated domain-like"/>
    <property type="match status" value="1"/>
</dbReference>
<name>I3YBB1_THIV6</name>
<dbReference type="InterPro" id="IPR016164">
    <property type="entry name" value="FAD-linked_Oxase-like_C"/>
</dbReference>
<dbReference type="RefSeq" id="WP_014778725.1">
    <property type="nucleotide sequence ID" value="NC_018012.1"/>
</dbReference>
<proteinExistence type="inferred from homology"/>
<dbReference type="InterPro" id="IPR016167">
    <property type="entry name" value="FAD-bd_PCMH_sub1"/>
</dbReference>
<dbReference type="InterPro" id="IPR051914">
    <property type="entry name" value="FAD-linked_OxidoTrans_Type4"/>
</dbReference>
<dbReference type="STRING" id="765911.Thivi_2333"/>
<dbReference type="InterPro" id="IPR016169">
    <property type="entry name" value="FAD-bd_PCMH_sub2"/>
</dbReference>
<dbReference type="Gene3D" id="1.10.45.10">
    <property type="entry name" value="Vanillyl-alcohol Oxidase, Chain A, domain 4"/>
    <property type="match status" value="1"/>
</dbReference>
<protein>
    <submittedName>
        <fullName evidence="7">FAD/FMN-dependent dehydrogenase</fullName>
    </submittedName>
</protein>
<dbReference type="EMBL" id="CP003154">
    <property type="protein sequence ID" value="AFL74279.1"/>
    <property type="molecule type" value="Genomic_DNA"/>
</dbReference>
<dbReference type="InterPro" id="IPR004113">
    <property type="entry name" value="FAD-bd_oxidored_4_C"/>
</dbReference>
<dbReference type="InterPro" id="IPR006094">
    <property type="entry name" value="Oxid_FAD_bind_N"/>
</dbReference>
<dbReference type="eggNOG" id="COG0277">
    <property type="taxonomic scope" value="Bacteria"/>
</dbReference>
<accession>I3YBB1</accession>
<dbReference type="GO" id="GO:0071949">
    <property type="term" value="F:FAD binding"/>
    <property type="evidence" value="ECO:0007669"/>
    <property type="project" value="InterPro"/>
</dbReference>
<evidence type="ECO:0000313" key="7">
    <source>
        <dbReference type="EMBL" id="AFL74279.1"/>
    </source>
</evidence>
<comment type="cofactor">
    <cofactor evidence="1">
        <name>FAD</name>
        <dbReference type="ChEBI" id="CHEBI:57692"/>
    </cofactor>
</comment>
<evidence type="ECO:0000256" key="2">
    <source>
        <dbReference type="ARBA" id="ARBA00008000"/>
    </source>
</evidence>
<evidence type="ECO:0000256" key="3">
    <source>
        <dbReference type="ARBA" id="ARBA00022630"/>
    </source>
</evidence>
<dbReference type="Pfam" id="PF02913">
    <property type="entry name" value="FAD-oxidase_C"/>
    <property type="match status" value="1"/>
</dbReference>
<evidence type="ECO:0000256" key="1">
    <source>
        <dbReference type="ARBA" id="ARBA00001974"/>
    </source>
</evidence>
<dbReference type="FunFam" id="3.30.70.2740:FF:000001">
    <property type="entry name" value="D-lactate dehydrogenase mitochondrial"/>
    <property type="match status" value="1"/>
</dbReference>
<sequence length="478" mass="50405">MNRIASGVAFSANFRSSLTRIAGDGCLLTDPADCWPYGYDNSRRHALPQAVVFATDEARIAALVRLCAEAGVALIARGRGTGTTGATVPDRGGIVLSFERMDRILRLVPADRLAVVQPGVLNATLQQALEPLGFFWPPDPTSAATCTIGGNLAYNSAGPRAVKYGTPRDNTLGLRAVDGCGESFRTGVLTTKGVVGYDLTRLVIGSEGTLALITEATLKLTPLPEARRTLRATYADIHAAAAAVSAIMAQPVTPCALEFMDAAAIATVRHFTEIDLPEGAGALLMIEVDGPRACIDAALNAVTAAAQVAGLLELRRADSAAEVAALWKARKSLSPTLRHIAPKKINEDVVVPVSRMGEFIEGLERLSHETGIRIVNFGHAGNGNIHVNLLIDPDDAGEVERARDCLDAMFSLVLRLGGTLSGEHGVGLEKRDFVGREIDPVALRLMSEIKRGFDPAGILNPGKGLPPVASNAQDESMG</sequence>
<dbReference type="Proteomes" id="UP000006062">
    <property type="component" value="Chromosome"/>
</dbReference>
<dbReference type="Gene3D" id="3.30.70.2190">
    <property type="match status" value="1"/>
</dbReference>
<dbReference type="InterPro" id="IPR016171">
    <property type="entry name" value="Vanillyl_alc_oxidase_C-sub2"/>
</dbReference>
<dbReference type="AlphaFoldDB" id="I3YBB1"/>
<evidence type="ECO:0000313" key="8">
    <source>
        <dbReference type="Proteomes" id="UP000006062"/>
    </source>
</evidence>
<dbReference type="GO" id="GO:0016491">
    <property type="term" value="F:oxidoreductase activity"/>
    <property type="evidence" value="ECO:0007669"/>
    <property type="project" value="UniProtKB-KW"/>
</dbReference>
<dbReference type="SUPFAM" id="SSF55103">
    <property type="entry name" value="FAD-linked oxidases, C-terminal domain"/>
    <property type="match status" value="1"/>
</dbReference>
<dbReference type="HOGENOM" id="CLU_017779_9_2_6"/>
<dbReference type="InterPro" id="IPR036318">
    <property type="entry name" value="FAD-bd_PCMH-like_sf"/>
</dbReference>
<feature type="domain" description="FAD-binding PCMH-type" evidence="6">
    <location>
        <begin position="44"/>
        <end position="223"/>
    </location>
</feature>
<dbReference type="Gene3D" id="3.30.70.2740">
    <property type="match status" value="1"/>
</dbReference>
<dbReference type="PROSITE" id="PS51387">
    <property type="entry name" value="FAD_PCMH"/>
    <property type="match status" value="1"/>
</dbReference>
<keyword evidence="4" id="KW-0274">FAD</keyword>
<dbReference type="PANTHER" id="PTHR42934">
    <property type="entry name" value="GLYCOLATE OXIDASE SUBUNIT GLCD"/>
    <property type="match status" value="1"/>
</dbReference>
<organism evidence="7 8">
    <name type="scientific">Thiocystis violascens (strain ATCC 17096 / DSM 198 / 6111)</name>
    <name type="common">Chromatium violascens</name>
    <dbReference type="NCBI Taxonomy" id="765911"/>
    <lineage>
        <taxon>Bacteria</taxon>
        <taxon>Pseudomonadati</taxon>
        <taxon>Pseudomonadota</taxon>
        <taxon>Gammaproteobacteria</taxon>
        <taxon>Chromatiales</taxon>
        <taxon>Chromatiaceae</taxon>
        <taxon>Thiocystis</taxon>
    </lineage>
</organism>
<evidence type="ECO:0000256" key="4">
    <source>
        <dbReference type="ARBA" id="ARBA00022827"/>
    </source>
</evidence>
<evidence type="ECO:0000256" key="5">
    <source>
        <dbReference type="ARBA" id="ARBA00023002"/>
    </source>
</evidence>
<keyword evidence="8" id="KW-1185">Reference proteome</keyword>
<gene>
    <name evidence="7" type="ordered locus">Thivi_2333</name>
</gene>
<dbReference type="PANTHER" id="PTHR42934:SF2">
    <property type="entry name" value="GLYCOLATE OXIDASE SUBUNIT GLCD"/>
    <property type="match status" value="1"/>
</dbReference>
<dbReference type="Pfam" id="PF01565">
    <property type="entry name" value="FAD_binding_4"/>
    <property type="match status" value="1"/>
</dbReference>
<dbReference type="Gene3D" id="3.30.43.10">
    <property type="entry name" value="Uridine Diphospho-n-acetylenolpyruvylglucosamine Reductase, domain 2"/>
    <property type="match status" value="1"/>
</dbReference>
<comment type="similarity">
    <text evidence="2">Belongs to the FAD-binding oxidoreductase/transferase type 4 family.</text>
</comment>
<evidence type="ECO:0000259" key="6">
    <source>
        <dbReference type="PROSITE" id="PS51387"/>
    </source>
</evidence>
<reference evidence="7 8" key="1">
    <citation type="submission" date="2012-06" db="EMBL/GenBank/DDBJ databases">
        <title>Complete sequence of Thiocystis violascens DSM 198.</title>
        <authorList>
            <consortium name="US DOE Joint Genome Institute"/>
            <person name="Lucas S."/>
            <person name="Han J."/>
            <person name="Lapidus A."/>
            <person name="Cheng J.-F."/>
            <person name="Goodwin L."/>
            <person name="Pitluck S."/>
            <person name="Peters L."/>
            <person name="Ovchinnikova G."/>
            <person name="Teshima H."/>
            <person name="Detter J.C."/>
            <person name="Han C."/>
            <person name="Tapia R."/>
            <person name="Land M."/>
            <person name="Hauser L."/>
            <person name="Kyrpides N."/>
            <person name="Ivanova N."/>
            <person name="Pagani I."/>
            <person name="Vogl K."/>
            <person name="Liu Z."/>
            <person name="Frigaard N.-U."/>
            <person name="Bryant D."/>
            <person name="Woyke T."/>
        </authorList>
    </citation>
    <scope>NUCLEOTIDE SEQUENCE [LARGE SCALE GENOMIC DNA]</scope>
    <source>
        <strain evidence="8">ATCC 17096 / DSM 198 / 6111</strain>
    </source>
</reference>
<dbReference type="Gene3D" id="3.30.465.10">
    <property type="match status" value="1"/>
</dbReference>